<dbReference type="Proteomes" id="UP000188320">
    <property type="component" value="Unassembled WGS sequence"/>
</dbReference>
<feature type="transmembrane region" description="Helical" evidence="2">
    <location>
        <begin position="98"/>
        <end position="115"/>
    </location>
</feature>
<keyword evidence="2" id="KW-0812">Transmembrane</keyword>
<keyword evidence="2" id="KW-1133">Transmembrane helix</keyword>
<evidence type="ECO:0000313" key="4">
    <source>
        <dbReference type="Proteomes" id="UP000188320"/>
    </source>
</evidence>
<keyword evidence="2" id="KW-0472">Membrane</keyword>
<comment type="caution">
    <text evidence="3">The sequence shown here is derived from an EMBL/GenBank/DDBJ whole genome shotgun (WGS) entry which is preliminary data.</text>
</comment>
<organism evidence="3 4">
    <name type="scientific">Zancudomyces culisetae</name>
    <name type="common">Gut fungus</name>
    <name type="synonym">Smittium culisetae</name>
    <dbReference type="NCBI Taxonomy" id="1213189"/>
    <lineage>
        <taxon>Eukaryota</taxon>
        <taxon>Fungi</taxon>
        <taxon>Fungi incertae sedis</taxon>
        <taxon>Zoopagomycota</taxon>
        <taxon>Kickxellomycotina</taxon>
        <taxon>Harpellomycetes</taxon>
        <taxon>Harpellales</taxon>
        <taxon>Legeriomycetaceae</taxon>
        <taxon>Zancudomyces</taxon>
    </lineage>
</organism>
<evidence type="ECO:0000256" key="1">
    <source>
        <dbReference type="SAM" id="MobiDB-lite"/>
    </source>
</evidence>
<gene>
    <name evidence="3" type="ORF">AX774_g5230</name>
</gene>
<name>A0A1R1PK47_ZANCU</name>
<dbReference type="AlphaFoldDB" id="A0A1R1PK47"/>
<evidence type="ECO:0000256" key="2">
    <source>
        <dbReference type="SAM" id="Phobius"/>
    </source>
</evidence>
<evidence type="ECO:0000313" key="3">
    <source>
        <dbReference type="EMBL" id="OMH81317.1"/>
    </source>
</evidence>
<proteinExistence type="predicted"/>
<feature type="region of interest" description="Disordered" evidence="1">
    <location>
        <begin position="65"/>
        <end position="90"/>
    </location>
</feature>
<keyword evidence="4" id="KW-1185">Reference proteome</keyword>
<sequence>MDIQNCYPANDTFSSHKKKKISWHSYACLAGLAFILKNNTAQDNTSIIKRGIFVQDTKTNTSLRSALHSDTKGAKPSKHTAEHTIPSPSLKKKDSGHFPLLGFILVAVFAITGITEN</sequence>
<protein>
    <submittedName>
        <fullName evidence="3">Uncharacterized protein</fullName>
    </submittedName>
</protein>
<dbReference type="EMBL" id="LSSK01000928">
    <property type="protein sequence ID" value="OMH81317.1"/>
    <property type="molecule type" value="Genomic_DNA"/>
</dbReference>
<reference evidence="4" key="1">
    <citation type="submission" date="2017-01" db="EMBL/GenBank/DDBJ databases">
        <authorList>
            <person name="Wang Y."/>
            <person name="White M."/>
            <person name="Kvist S."/>
            <person name="Moncalvo J.-M."/>
        </authorList>
    </citation>
    <scope>NUCLEOTIDE SEQUENCE [LARGE SCALE GENOMIC DNA]</scope>
    <source>
        <strain evidence="4">COL-18-3</strain>
    </source>
</reference>
<accession>A0A1R1PK47</accession>